<dbReference type="InterPro" id="IPR002587">
    <property type="entry name" value="Myo-inos-1-P_Synthase"/>
</dbReference>
<organism evidence="17 18">
    <name type="scientific">Exocentrus adspersus</name>
    <dbReference type="NCBI Taxonomy" id="1586481"/>
    <lineage>
        <taxon>Eukaryota</taxon>
        <taxon>Metazoa</taxon>
        <taxon>Ecdysozoa</taxon>
        <taxon>Arthropoda</taxon>
        <taxon>Hexapoda</taxon>
        <taxon>Insecta</taxon>
        <taxon>Pterygota</taxon>
        <taxon>Neoptera</taxon>
        <taxon>Endopterygota</taxon>
        <taxon>Coleoptera</taxon>
        <taxon>Polyphaga</taxon>
        <taxon>Cucujiformia</taxon>
        <taxon>Chrysomeloidea</taxon>
        <taxon>Cerambycidae</taxon>
        <taxon>Lamiinae</taxon>
        <taxon>Acanthocinini</taxon>
        <taxon>Exocentrus</taxon>
    </lineage>
</organism>
<dbReference type="Pfam" id="PF01658">
    <property type="entry name" value="Inos-1-P_synth"/>
    <property type="match status" value="1"/>
</dbReference>
<evidence type="ECO:0000256" key="13">
    <source>
        <dbReference type="ARBA" id="ARBA00023235"/>
    </source>
</evidence>
<keyword evidence="9" id="KW-0398">Inositol biosynthesis</keyword>
<dbReference type="EMBL" id="JANEYG010000005">
    <property type="protein sequence ID" value="KAJ8923453.1"/>
    <property type="molecule type" value="Genomic_DNA"/>
</dbReference>
<keyword evidence="18" id="KW-1185">Reference proteome</keyword>
<dbReference type="GO" id="GO:0005737">
    <property type="term" value="C:cytoplasm"/>
    <property type="evidence" value="ECO:0007669"/>
    <property type="project" value="UniProtKB-SubCell"/>
</dbReference>
<feature type="domain" description="Myo-inositol-1-phosphate synthase GAPDH-like" evidence="16">
    <location>
        <begin position="299"/>
        <end position="412"/>
    </location>
</feature>
<reference evidence="17 18" key="1">
    <citation type="journal article" date="2023" name="Insect Mol. Biol.">
        <title>Genome sequencing provides insights into the evolution of gene families encoding plant cell wall-degrading enzymes in longhorned beetles.</title>
        <authorList>
            <person name="Shin N.R."/>
            <person name="Okamura Y."/>
            <person name="Kirsch R."/>
            <person name="Pauchet Y."/>
        </authorList>
    </citation>
    <scope>NUCLEOTIDE SEQUENCE [LARGE SCALE GENOMIC DNA]</scope>
    <source>
        <strain evidence="17">EAD_L_NR</strain>
    </source>
</reference>
<gene>
    <name evidence="17" type="ORF">NQ315_002012</name>
</gene>
<dbReference type="AlphaFoldDB" id="A0AAV8WA26"/>
<evidence type="ECO:0000256" key="9">
    <source>
        <dbReference type="ARBA" id="ARBA00022550"/>
    </source>
</evidence>
<dbReference type="InterPro" id="IPR036291">
    <property type="entry name" value="NAD(P)-bd_dom_sf"/>
</dbReference>
<evidence type="ECO:0000256" key="2">
    <source>
        <dbReference type="ARBA" id="ARBA00001911"/>
    </source>
</evidence>
<evidence type="ECO:0000256" key="10">
    <source>
        <dbReference type="ARBA" id="ARBA00023027"/>
    </source>
</evidence>
<evidence type="ECO:0000256" key="3">
    <source>
        <dbReference type="ARBA" id="ARBA00004496"/>
    </source>
</evidence>
<dbReference type="Gene3D" id="3.40.50.720">
    <property type="entry name" value="NAD(P)-binding Rossmann-like Domain"/>
    <property type="match status" value="2"/>
</dbReference>
<dbReference type="SUPFAM" id="SSF55347">
    <property type="entry name" value="Glyceraldehyde-3-phosphate dehydrogenase-like, C-terminal domain"/>
    <property type="match status" value="1"/>
</dbReference>
<keyword evidence="10" id="KW-0520">NAD</keyword>
<dbReference type="SUPFAM" id="SSF51735">
    <property type="entry name" value="NAD(P)-binding Rossmann-fold domains"/>
    <property type="match status" value="1"/>
</dbReference>
<comment type="similarity">
    <text evidence="5">Belongs to the myo-inositol 1-phosphate synthase family.</text>
</comment>
<keyword evidence="13" id="KW-0413">Isomerase</keyword>
<protein>
    <recommendedName>
        <fullName evidence="6">inositol-3-phosphate synthase</fullName>
        <ecNumber evidence="6">5.5.1.4</ecNumber>
    </recommendedName>
</protein>
<evidence type="ECO:0000256" key="12">
    <source>
        <dbReference type="ARBA" id="ARBA00023209"/>
    </source>
</evidence>
<dbReference type="GO" id="GO:0006021">
    <property type="term" value="P:inositol biosynthetic process"/>
    <property type="evidence" value="ECO:0007669"/>
    <property type="project" value="UniProtKB-KW"/>
</dbReference>
<keyword evidence="11" id="KW-0443">Lipid metabolism</keyword>
<evidence type="ECO:0000313" key="17">
    <source>
        <dbReference type="EMBL" id="KAJ8923453.1"/>
    </source>
</evidence>
<evidence type="ECO:0000256" key="5">
    <source>
        <dbReference type="ARBA" id="ARBA00010813"/>
    </source>
</evidence>
<comment type="subcellular location">
    <subcellularLocation>
        <location evidence="3">Cytoplasm</location>
    </subcellularLocation>
</comment>
<comment type="function">
    <text evidence="15">Key enzyme in myo-inositol biosynthesis pathway that catalyzes the conversion of glucose 6-phosphate to 1-myo-inositol 1-phosphate in a NAD-dependent manner. Rate-limiting enzyme in the synthesis of all inositol-containing compounds.</text>
</comment>
<keyword evidence="7" id="KW-0963">Cytoplasm</keyword>
<dbReference type="FunFam" id="3.40.50.720:FF:000069">
    <property type="entry name" value="Inositol-3-phosphate synthase 1"/>
    <property type="match status" value="1"/>
</dbReference>
<evidence type="ECO:0000256" key="8">
    <source>
        <dbReference type="ARBA" id="ARBA00022516"/>
    </source>
</evidence>
<comment type="cofactor">
    <cofactor evidence="2">
        <name>NAD(+)</name>
        <dbReference type="ChEBI" id="CHEBI:57540"/>
    </cofactor>
</comment>
<evidence type="ECO:0000256" key="4">
    <source>
        <dbReference type="ARBA" id="ARBA00005117"/>
    </source>
</evidence>
<evidence type="ECO:0000256" key="15">
    <source>
        <dbReference type="ARBA" id="ARBA00025559"/>
    </source>
</evidence>
<dbReference type="PIRSF" id="PIRSF015578">
    <property type="entry name" value="Myoinos-ppht_syn"/>
    <property type="match status" value="1"/>
</dbReference>
<dbReference type="Proteomes" id="UP001159042">
    <property type="component" value="Unassembled WGS sequence"/>
</dbReference>
<evidence type="ECO:0000256" key="1">
    <source>
        <dbReference type="ARBA" id="ARBA00000113"/>
    </source>
</evidence>
<evidence type="ECO:0000259" key="16">
    <source>
        <dbReference type="Pfam" id="PF01658"/>
    </source>
</evidence>
<keyword evidence="8" id="KW-0444">Lipid biosynthesis</keyword>
<keyword evidence="14" id="KW-1208">Phospholipid metabolism</keyword>
<evidence type="ECO:0000256" key="6">
    <source>
        <dbReference type="ARBA" id="ARBA00012125"/>
    </source>
</evidence>
<dbReference type="Pfam" id="PF07994">
    <property type="entry name" value="NAD_binding_5"/>
    <property type="match status" value="1"/>
</dbReference>
<evidence type="ECO:0000256" key="7">
    <source>
        <dbReference type="ARBA" id="ARBA00022490"/>
    </source>
</evidence>
<dbReference type="FunFam" id="3.30.360.10:FF:000055">
    <property type="entry name" value="Putative myo-inositol-1-phosphate synthase"/>
    <property type="match status" value="1"/>
</dbReference>
<evidence type="ECO:0000256" key="11">
    <source>
        <dbReference type="ARBA" id="ARBA00023098"/>
    </source>
</evidence>
<accession>A0AAV8WA26</accession>
<comment type="caution">
    <text evidence="17">The sequence shown here is derived from an EMBL/GenBank/DDBJ whole genome shotgun (WGS) entry which is preliminary data.</text>
</comment>
<dbReference type="PANTHER" id="PTHR11510">
    <property type="entry name" value="MYO-INOSITOL-1 PHOSPHATE SYNTHASE"/>
    <property type="match status" value="1"/>
</dbReference>
<evidence type="ECO:0000313" key="18">
    <source>
        <dbReference type="Proteomes" id="UP001159042"/>
    </source>
</evidence>
<dbReference type="FunFam" id="3.40.50.720:FF:000107">
    <property type="entry name" value="inositol-3-phosphate synthase"/>
    <property type="match status" value="1"/>
</dbReference>
<sequence>MEIVVNSPNVKYSENFIEAKYEYQHATAERDGNKIVVTPKTEKLLIRTARKVPKLGVMLVGWGGNNGSTFTAALIANRLGLSWPTRRGTQKANWYGSLSQAATFRLADNIHIPFSQLLPTVHPDDIVIDGWDISSYNLADSMERAQVLEPALQQQLKPLMQSLKPKPSIYFQEFIAANQKSRADNVLSGTKQEQMEQIMNDISQFKKTTGVEKVIVLWTANTECYSNVIEGINDTAENLKVAIAKGHPEIAPSVLFAYASIAMGCTYINGSPQNTFVPGVIEFAEKQGVFITGDDFKSGQTKIKSVLVDFLVGAGIKPLSIVSYNHLGNNDGKNLSAPKQFRSKEISKSNVVDDMVESNDILYSPGEKPDHVVVIKYVPFVGDSKRALDEYTSEIMLGGLNTIVIHNTCEDSLLATPIILDLIVFAELFSRVTIKRENWSDEEYTGFHPVLSILSYLCKAPLVPRGTPVVNALSKQRSCIENMMKACVGLPPENNMTLEHKVPFLMKEIMSHEPDAKKMKKVENGFNSY</sequence>
<proteinExistence type="inferred from homology"/>
<dbReference type="InterPro" id="IPR013021">
    <property type="entry name" value="Myo-inos-1-P_Synthase_GAPDH"/>
</dbReference>
<evidence type="ECO:0000256" key="14">
    <source>
        <dbReference type="ARBA" id="ARBA00023264"/>
    </source>
</evidence>
<dbReference type="EC" id="5.5.1.4" evidence="6"/>
<name>A0AAV8WA26_9CUCU</name>
<comment type="pathway">
    <text evidence="4">Polyol metabolism; myo-inositol biosynthesis; myo-inositol from D-glucose 6-phosphate: step 1/2.</text>
</comment>
<dbReference type="GO" id="GO:0004512">
    <property type="term" value="F:inositol-3-phosphate synthase activity"/>
    <property type="evidence" value="ECO:0007669"/>
    <property type="project" value="UniProtKB-EC"/>
</dbReference>
<comment type="catalytic activity">
    <reaction evidence="1">
        <text>D-glucose 6-phosphate = 1D-myo-inositol 3-phosphate</text>
        <dbReference type="Rhea" id="RHEA:10716"/>
        <dbReference type="ChEBI" id="CHEBI:58401"/>
        <dbReference type="ChEBI" id="CHEBI:61548"/>
        <dbReference type="EC" id="5.5.1.4"/>
    </reaction>
</comment>
<dbReference type="GO" id="GO:0008654">
    <property type="term" value="P:phospholipid biosynthetic process"/>
    <property type="evidence" value="ECO:0007669"/>
    <property type="project" value="UniProtKB-KW"/>
</dbReference>
<keyword evidence="12" id="KW-0594">Phospholipid biosynthesis</keyword>